<name>A0ABT1W288_9PROT</name>
<evidence type="ECO:0000256" key="5">
    <source>
        <dbReference type="ARBA" id="ARBA00023136"/>
    </source>
</evidence>
<dbReference type="RefSeq" id="WP_422862325.1">
    <property type="nucleotide sequence ID" value="NZ_JAMSKV010000001.1"/>
</dbReference>
<feature type="transmembrane region" description="Helical" evidence="6">
    <location>
        <begin position="46"/>
        <end position="66"/>
    </location>
</feature>
<gene>
    <name evidence="7" type="ORF">NFI95_00240</name>
</gene>
<evidence type="ECO:0000313" key="7">
    <source>
        <dbReference type="EMBL" id="MCQ8276878.1"/>
    </source>
</evidence>
<sequence length="213" mass="22885">MFSLHHLLPQLLDLLQVLLIDITLAGDNAVVVGLAVQGLPVREKRLAILFGIIAATVIRIALATVALQLLEIIGLMLAGGLLLLWVCWRMLRELRHRDRVAAGGAAPVDHSGPSMLRRAIMRIVLADLSMSLDNVLAVAGAAQQHLWVLITGLAVSVVLMGAAASLVARLLERYRWIAWVGLLIVTVVAAELIVKGGREVYHHLPVHASAMAG</sequence>
<proteinExistence type="inferred from homology"/>
<keyword evidence="8" id="KW-1185">Reference proteome</keyword>
<feature type="transmembrane region" description="Helical" evidence="6">
    <location>
        <begin position="14"/>
        <end position="34"/>
    </location>
</feature>
<evidence type="ECO:0000256" key="4">
    <source>
        <dbReference type="ARBA" id="ARBA00022989"/>
    </source>
</evidence>
<accession>A0ABT1W288</accession>
<evidence type="ECO:0000256" key="2">
    <source>
        <dbReference type="ARBA" id="ARBA00007511"/>
    </source>
</evidence>
<reference evidence="7 8" key="1">
    <citation type="submission" date="2022-06" db="EMBL/GenBank/DDBJ databases">
        <title>Endosaccharibacter gen. nov., sp. nov., endophytic bacteria isolated from sugarcane.</title>
        <authorList>
            <person name="Pitiwittayakul N."/>
            <person name="Yukphan P."/>
            <person name="Charoenyingcharoen P."/>
            <person name="Tanasupawat S."/>
        </authorList>
    </citation>
    <scope>NUCLEOTIDE SEQUENCE [LARGE SCALE GENOMIC DNA]</scope>
    <source>
        <strain evidence="7 8">KSS8</strain>
    </source>
</reference>
<keyword evidence="5 6" id="KW-0472">Membrane</keyword>
<dbReference type="PANTHER" id="PTHR30238:SF4">
    <property type="entry name" value="SLL1022 PROTEIN"/>
    <property type="match status" value="1"/>
</dbReference>
<protein>
    <submittedName>
        <fullName evidence="7">YjbE family putative metal transport protein</fullName>
    </submittedName>
</protein>
<feature type="transmembrane region" description="Helical" evidence="6">
    <location>
        <begin position="72"/>
        <end position="91"/>
    </location>
</feature>
<feature type="transmembrane region" description="Helical" evidence="6">
    <location>
        <begin position="146"/>
        <end position="170"/>
    </location>
</feature>
<feature type="transmembrane region" description="Helical" evidence="6">
    <location>
        <begin position="176"/>
        <end position="194"/>
    </location>
</feature>
<comment type="subcellular location">
    <subcellularLocation>
        <location evidence="1">Membrane</location>
        <topology evidence="1">Multi-pass membrane protein</topology>
    </subcellularLocation>
</comment>
<organism evidence="7 8">
    <name type="scientific">Endosaccharibacter trunci</name>
    <dbReference type="NCBI Taxonomy" id="2812733"/>
    <lineage>
        <taxon>Bacteria</taxon>
        <taxon>Pseudomonadati</taxon>
        <taxon>Pseudomonadota</taxon>
        <taxon>Alphaproteobacteria</taxon>
        <taxon>Acetobacterales</taxon>
        <taxon>Acetobacteraceae</taxon>
        <taxon>Endosaccharibacter</taxon>
    </lineage>
</organism>
<comment type="similarity">
    <text evidence="2">Belongs to the TerC family.</text>
</comment>
<dbReference type="Proteomes" id="UP001524587">
    <property type="component" value="Unassembled WGS sequence"/>
</dbReference>
<evidence type="ECO:0000256" key="3">
    <source>
        <dbReference type="ARBA" id="ARBA00022692"/>
    </source>
</evidence>
<keyword evidence="3 6" id="KW-0812">Transmembrane</keyword>
<evidence type="ECO:0000256" key="6">
    <source>
        <dbReference type="SAM" id="Phobius"/>
    </source>
</evidence>
<dbReference type="InterPro" id="IPR005496">
    <property type="entry name" value="Integral_membrane_TerC"/>
</dbReference>
<keyword evidence="4 6" id="KW-1133">Transmembrane helix</keyword>
<dbReference type="Pfam" id="PF03741">
    <property type="entry name" value="TerC"/>
    <property type="match status" value="1"/>
</dbReference>
<evidence type="ECO:0000313" key="8">
    <source>
        <dbReference type="Proteomes" id="UP001524587"/>
    </source>
</evidence>
<evidence type="ECO:0000256" key="1">
    <source>
        <dbReference type="ARBA" id="ARBA00004141"/>
    </source>
</evidence>
<comment type="caution">
    <text evidence="7">The sequence shown here is derived from an EMBL/GenBank/DDBJ whole genome shotgun (WGS) entry which is preliminary data.</text>
</comment>
<dbReference type="InterPro" id="IPR022301">
    <property type="entry name" value="Integral_membrane_YjbE"/>
</dbReference>
<dbReference type="PANTHER" id="PTHR30238">
    <property type="entry name" value="MEMBRANE BOUND PREDICTED REDOX MODULATOR"/>
    <property type="match status" value="1"/>
</dbReference>
<dbReference type="NCBIfam" id="TIGR03717">
    <property type="entry name" value="R_switched_YjbE"/>
    <property type="match status" value="1"/>
</dbReference>
<dbReference type="EMBL" id="JAMSKV010000001">
    <property type="protein sequence ID" value="MCQ8276878.1"/>
    <property type="molecule type" value="Genomic_DNA"/>
</dbReference>